<feature type="transmembrane region" description="Helical" evidence="6">
    <location>
        <begin position="309"/>
        <end position="327"/>
    </location>
</feature>
<evidence type="ECO:0000259" key="7">
    <source>
        <dbReference type="Pfam" id="PF02687"/>
    </source>
</evidence>
<comment type="subcellular location">
    <subcellularLocation>
        <location evidence="1">Cell membrane</location>
        <topology evidence="1">Multi-pass membrane protein</topology>
    </subcellularLocation>
</comment>
<dbReference type="InterPro" id="IPR003838">
    <property type="entry name" value="ABC3_permease_C"/>
</dbReference>
<feature type="transmembrane region" description="Helical" evidence="6">
    <location>
        <begin position="348"/>
        <end position="373"/>
    </location>
</feature>
<evidence type="ECO:0000256" key="3">
    <source>
        <dbReference type="ARBA" id="ARBA00022692"/>
    </source>
</evidence>
<reference evidence="8" key="1">
    <citation type="submission" date="2021-10" db="EMBL/GenBank/DDBJ databases">
        <title>Anaerobic single-cell dispensing facilitates the cultivation of human gut bacteria.</title>
        <authorList>
            <person name="Afrizal A."/>
        </authorList>
    </citation>
    <scope>NUCLEOTIDE SEQUENCE</scope>
    <source>
        <strain evidence="8">CLA-AA-H272</strain>
    </source>
</reference>
<evidence type="ECO:0000256" key="1">
    <source>
        <dbReference type="ARBA" id="ARBA00004651"/>
    </source>
</evidence>
<accession>A0AAE3DD98</accession>
<evidence type="ECO:0000313" key="9">
    <source>
        <dbReference type="Proteomes" id="UP001199319"/>
    </source>
</evidence>
<feature type="transmembrane region" description="Helical" evidence="6">
    <location>
        <begin position="379"/>
        <end position="401"/>
    </location>
</feature>
<evidence type="ECO:0000256" key="2">
    <source>
        <dbReference type="ARBA" id="ARBA00022475"/>
    </source>
</evidence>
<feature type="transmembrane region" description="Helical" evidence="6">
    <location>
        <begin position="21"/>
        <end position="39"/>
    </location>
</feature>
<keyword evidence="2" id="KW-1003">Cell membrane</keyword>
<proteinExistence type="predicted"/>
<keyword evidence="4 6" id="KW-1133">Transmembrane helix</keyword>
<keyword evidence="3 6" id="KW-0812">Transmembrane</keyword>
<name>A0AAE3DD98_9FIRM</name>
<protein>
    <submittedName>
        <fullName evidence="8">ABC transporter permease</fullName>
    </submittedName>
</protein>
<evidence type="ECO:0000256" key="6">
    <source>
        <dbReference type="SAM" id="Phobius"/>
    </source>
</evidence>
<evidence type="ECO:0000256" key="4">
    <source>
        <dbReference type="ARBA" id="ARBA00022989"/>
    </source>
</evidence>
<sequence>MIVFFYEKVRLKRGAWQTVSIVLLIAFLCAFFTLFDGFICQKEQDMESAYAVIPVTVVVSNLTGTKTDDLKITDYIINYFLSDKYAYGGELQEKAFSSYVKDVCLKASVYYSQGTGFSSRQKLIGITSVDAASELAPVSGNSITYFEGYDESIFTSNKAACLVSTAAAEELSQDTDNNGNVILTVQMSPAATGEAATQISLEIAGTYSSESQTIYCPFSCVAAVQTELDGKITGDSLSATVRDNHELDEFRKILMRHFANVDPSGHQEEINNSPALRYQQFAITVHDETLRETLNALNRNLQTLYRLKPIFACTEVMIGTAAGFFYIHIRRREFAIARSLGTKRIETVIMVFVEICLMFLVGAAIGTILILFVQETATQYVMAAALFFAMNVGAITACLMATGKSGIRLLREVE</sequence>
<comment type="caution">
    <text evidence="8">The sequence shown here is derived from an EMBL/GenBank/DDBJ whole genome shotgun (WGS) entry which is preliminary data.</text>
</comment>
<dbReference type="GO" id="GO:0005886">
    <property type="term" value="C:plasma membrane"/>
    <property type="evidence" value="ECO:0007669"/>
    <property type="project" value="UniProtKB-SubCell"/>
</dbReference>
<evidence type="ECO:0000313" key="8">
    <source>
        <dbReference type="EMBL" id="MCC2128707.1"/>
    </source>
</evidence>
<feature type="domain" description="ABC3 transporter permease C-terminal" evidence="7">
    <location>
        <begin position="320"/>
        <end position="399"/>
    </location>
</feature>
<evidence type="ECO:0000256" key="5">
    <source>
        <dbReference type="ARBA" id="ARBA00023136"/>
    </source>
</evidence>
<dbReference type="EMBL" id="JAJEPW010000007">
    <property type="protein sequence ID" value="MCC2128707.1"/>
    <property type="molecule type" value="Genomic_DNA"/>
</dbReference>
<keyword evidence="9" id="KW-1185">Reference proteome</keyword>
<dbReference type="RefSeq" id="WP_240607596.1">
    <property type="nucleotide sequence ID" value="NZ_JAJEPW010000007.1"/>
</dbReference>
<dbReference type="AlphaFoldDB" id="A0AAE3DD98"/>
<dbReference type="Pfam" id="PF02687">
    <property type="entry name" value="FtsX"/>
    <property type="match status" value="1"/>
</dbReference>
<keyword evidence="5 6" id="KW-0472">Membrane</keyword>
<organism evidence="8 9">
    <name type="scientific">Brotocaccenecus cirricatena</name>
    <dbReference type="NCBI Taxonomy" id="3064195"/>
    <lineage>
        <taxon>Bacteria</taxon>
        <taxon>Bacillati</taxon>
        <taxon>Bacillota</taxon>
        <taxon>Clostridia</taxon>
        <taxon>Eubacteriales</taxon>
        <taxon>Oscillospiraceae</taxon>
        <taxon>Brotocaccenecus</taxon>
    </lineage>
</organism>
<dbReference type="Proteomes" id="UP001199319">
    <property type="component" value="Unassembled WGS sequence"/>
</dbReference>
<gene>
    <name evidence="8" type="ORF">LKD37_04080</name>
</gene>